<dbReference type="RefSeq" id="WP_014217650.1">
    <property type="nucleotide sequence ID" value="NZ_LWBO01000077.1"/>
</dbReference>
<comment type="caution">
    <text evidence="4">The sequence shown here is derived from an EMBL/GenBank/DDBJ whole genome shotgun (WGS) entry which is preliminary data.</text>
</comment>
<dbReference type="Proteomes" id="UP000192277">
    <property type="component" value="Unassembled WGS sequence"/>
</dbReference>
<dbReference type="EMBL" id="LWBO01000077">
    <property type="protein sequence ID" value="OQP40445.1"/>
    <property type="molecule type" value="Genomic_DNA"/>
</dbReference>
<sequence length="293" mass="32186">MNRLITVTKISIGTLVFLSSCVPTKKFKASQAALQSARNDSAALAQNVSNLKNQVADLQKSVESKNKSITDLDAEIDKLSKDISDLNQEKVKLINDASSKQSLLAKNGQELVSQKKKLEQLQALMDQQKQAIEEIRKKMANALNGFKSSELTVSTKNGKVYVSLQENLLFPSGSAVVNPKGKEALNKLAEVLNVNPDITVDIEGHTDSIPIRGKYQDNWDLSLARAASIVRILTIDYKVSPERVVASGHSQFEPVQTNSTAEGRAQNRRTDIILSPKLDELYKLLQNNSTAVK</sequence>
<reference evidence="4 5" key="1">
    <citation type="submission" date="2016-04" db="EMBL/GenBank/DDBJ databases">
        <authorList>
            <person name="Chen L."/>
            <person name="Zhuang W."/>
            <person name="Wang G."/>
        </authorList>
    </citation>
    <scope>NUCLEOTIDE SEQUENCE [LARGE SCALE GENOMIC DNA]</scope>
    <source>
        <strain evidence="5">GR20</strain>
    </source>
</reference>
<dbReference type="PROSITE" id="PS51123">
    <property type="entry name" value="OMPA_2"/>
    <property type="match status" value="1"/>
</dbReference>
<dbReference type="PANTHER" id="PTHR30329">
    <property type="entry name" value="STATOR ELEMENT OF FLAGELLAR MOTOR COMPLEX"/>
    <property type="match status" value="1"/>
</dbReference>
<dbReference type="InterPro" id="IPR006665">
    <property type="entry name" value="OmpA-like"/>
</dbReference>
<protein>
    <submittedName>
        <fullName evidence="4">Flagellar motor protein MotB</fullName>
    </submittedName>
</protein>
<accession>A0ABX3NP35</accession>
<evidence type="ECO:0000313" key="4">
    <source>
        <dbReference type="EMBL" id="OQP40445.1"/>
    </source>
</evidence>
<dbReference type="Gene3D" id="3.30.1330.60">
    <property type="entry name" value="OmpA-like domain"/>
    <property type="match status" value="1"/>
</dbReference>
<dbReference type="CDD" id="cd07185">
    <property type="entry name" value="OmpA_C-like"/>
    <property type="match status" value="1"/>
</dbReference>
<name>A0ABX3NP35_9BACT</name>
<keyword evidence="1" id="KW-0472">Membrane</keyword>
<evidence type="ECO:0000256" key="2">
    <source>
        <dbReference type="SAM" id="Coils"/>
    </source>
</evidence>
<feature type="coiled-coil region" evidence="2">
    <location>
        <begin position="34"/>
        <end position="145"/>
    </location>
</feature>
<dbReference type="InterPro" id="IPR050330">
    <property type="entry name" value="Bact_OuterMem_StrucFunc"/>
</dbReference>
<dbReference type="Gene3D" id="1.20.5.340">
    <property type="match status" value="1"/>
</dbReference>
<keyword evidence="5" id="KW-1185">Reference proteome</keyword>
<dbReference type="Pfam" id="PF00691">
    <property type="entry name" value="OmpA"/>
    <property type="match status" value="1"/>
</dbReference>
<evidence type="ECO:0000259" key="3">
    <source>
        <dbReference type="PROSITE" id="PS51123"/>
    </source>
</evidence>
<keyword evidence="2" id="KW-0175">Coiled coil</keyword>
<gene>
    <name evidence="4" type="ORF">A4D02_16160</name>
</gene>
<dbReference type="PROSITE" id="PS51257">
    <property type="entry name" value="PROKAR_LIPOPROTEIN"/>
    <property type="match status" value="1"/>
</dbReference>
<keyword evidence="4" id="KW-0282">Flagellum</keyword>
<keyword evidence="4" id="KW-0966">Cell projection</keyword>
<dbReference type="InterPro" id="IPR036737">
    <property type="entry name" value="OmpA-like_sf"/>
</dbReference>
<dbReference type="SUPFAM" id="SSF103088">
    <property type="entry name" value="OmpA-like"/>
    <property type="match status" value="1"/>
</dbReference>
<dbReference type="SUPFAM" id="SSF58100">
    <property type="entry name" value="Bacterial hemolysins"/>
    <property type="match status" value="1"/>
</dbReference>
<organism evidence="4 5">
    <name type="scientific">Niastella koreensis</name>
    <dbReference type="NCBI Taxonomy" id="354356"/>
    <lineage>
        <taxon>Bacteria</taxon>
        <taxon>Pseudomonadati</taxon>
        <taxon>Bacteroidota</taxon>
        <taxon>Chitinophagia</taxon>
        <taxon>Chitinophagales</taxon>
        <taxon>Chitinophagaceae</taxon>
        <taxon>Niastella</taxon>
    </lineage>
</organism>
<dbReference type="PANTHER" id="PTHR30329:SF21">
    <property type="entry name" value="LIPOPROTEIN YIAD-RELATED"/>
    <property type="match status" value="1"/>
</dbReference>
<keyword evidence="4" id="KW-0969">Cilium</keyword>
<proteinExistence type="predicted"/>
<evidence type="ECO:0000256" key="1">
    <source>
        <dbReference type="PROSITE-ProRule" id="PRU00473"/>
    </source>
</evidence>
<evidence type="ECO:0000313" key="5">
    <source>
        <dbReference type="Proteomes" id="UP000192277"/>
    </source>
</evidence>
<feature type="domain" description="OmpA-like" evidence="3">
    <location>
        <begin position="157"/>
        <end position="278"/>
    </location>
</feature>